<keyword evidence="8" id="KW-1185">Reference proteome</keyword>
<dbReference type="InterPro" id="IPR027007">
    <property type="entry name" value="C2_DOCK-type_domain"/>
</dbReference>
<organism evidence="7">
    <name type="scientific">Darwinula stevensoni</name>
    <dbReference type="NCBI Taxonomy" id="69355"/>
    <lineage>
        <taxon>Eukaryota</taxon>
        <taxon>Metazoa</taxon>
        <taxon>Ecdysozoa</taxon>
        <taxon>Arthropoda</taxon>
        <taxon>Crustacea</taxon>
        <taxon>Oligostraca</taxon>
        <taxon>Ostracoda</taxon>
        <taxon>Podocopa</taxon>
        <taxon>Podocopida</taxon>
        <taxon>Darwinulocopina</taxon>
        <taxon>Darwinuloidea</taxon>
        <taxon>Darwinulidae</taxon>
        <taxon>Darwinula</taxon>
    </lineage>
</organism>
<keyword evidence="1" id="KW-0597">Phosphoprotein</keyword>
<evidence type="ECO:0000259" key="5">
    <source>
        <dbReference type="PROSITE" id="PS51650"/>
    </source>
</evidence>
<accession>A0A7R9A5V4</accession>
<protein>
    <recommendedName>
        <fullName evidence="9">Dedicator of cytokinesis protein 7</fullName>
    </recommendedName>
</protein>
<dbReference type="Pfam" id="PF20422">
    <property type="entry name" value="DHR-2_Lobe_B"/>
    <property type="match status" value="1"/>
</dbReference>
<feature type="domain" description="C2 DOCK-type" evidence="5">
    <location>
        <begin position="444"/>
        <end position="612"/>
    </location>
</feature>
<feature type="compositionally biased region" description="Basic and acidic residues" evidence="4">
    <location>
        <begin position="1"/>
        <end position="12"/>
    </location>
</feature>
<feature type="region of interest" description="Disordered" evidence="4">
    <location>
        <begin position="1"/>
        <end position="23"/>
    </location>
</feature>
<dbReference type="Gene3D" id="2.60.40.150">
    <property type="entry name" value="C2 domain"/>
    <property type="match status" value="1"/>
</dbReference>
<feature type="region of interest" description="Disordered" evidence="4">
    <location>
        <begin position="736"/>
        <end position="768"/>
    </location>
</feature>
<feature type="compositionally biased region" description="Acidic residues" evidence="4">
    <location>
        <begin position="160"/>
        <end position="170"/>
    </location>
</feature>
<sequence>MQNRRHAAEVRRQVASSSLSSRELSRNVSTTSLPVINIPLYDVVEPPDFEETLIQHHMANDDPMMRFLDFPPDDIEVCVIPRSCRTLHPLVPDDPNSVNVSLRLRDTVSSYSRDWVGVQRRYQEHSSSLVSPRQMVDRTASLRGPFPKQEFEIDAFAPDTIDDSGSEEDSEKSASQRNSIYQGQTPRGSWASSIFDLRNSESDPLIPPILERLPPETLDESNSRQRTEKRQDCLFLLHPPPIPNFSEAGGSDWTECRIPADIPAEHMGQRILVKCLELKLELSIEPIFASMALFDARERKKISETFYFDMNQETMKRMLRSHIQYQDTSTLSRSCIFDVTYPTTDIFLEGDKLREDDLFKWLQDYKRPTSLLKRLKCIPGTLKLDIAPCPHELKYCLTPELAQVHPYPDGTNEELEEEYDKCRPTKEILEFPSQELYLPHYSYRNLLYVYPRDVNFTNRPGSSRNITCKVQLLAGEDETRQSLSVVFGRSSCPEFSHYAFTSITYHNKSPTFYDEVKMKLPAILTEQHHLFFTFFHISCQRKDPQAPIETPIGYSWLPLYRNGHLVFGDHCIPVAMERPPPGYSNIPPDGNMMGIKWLDNRKGLFSVSVHPVSSVYSQDQMVEHFLNLCADLEAGIPPSSNPSAIEMELKKSIADLRYGKAEALVSFLPLILDKLLLLMVKPIVLSGDCQPLKVSQMAFEGLVSIIHCVSILLENQKDQHGRAHLLTSYVHYQATLPHPNPHQSQSQPSSPTRHYSRSTSNPDMNVFPGFRRGIDRTSSLRSGPASPTHLKSGTTVRKVHEELALQWVVATGEVRDLALSNAWFLFELMVKSMTERLKVEGHLDEGSPRKMRFPGEFTEDIQTLFATLTSDIIARYRDSQKFKSVKRLNSSLGFFVYDLLSIMDRGFVLSLLKNYCKQVGTKIAALPEASQLMSLKLDVIRIICSHEHFIALSLPFGSGLAAGHRPVSPSPSVLSALSHASWASTLPSSHDQWALASLSSEFRHQHFLVGLVLSDLATVLDMENGHIHAQAVGMLRDLLSCHDVDPRYKERAVKARVALLYLPLVSIVLEKLPLLHQWKGLGVSIHLGNFSEDEDPSAGIHQSVALAIAGTSMFGRKVGETPPDRVSQPAQNRIDGETTKDLLVCFLWVLKNVDSSLLRSWWSDFSPQRLKQLLEVLDLGIASFEYQGKVEVPRRTQSSFRKPGDVKSILQEVILGQGSARMELIRRKTSEKDLPSVPGPGERLRWRKELTQWRPPVDLGERPSVLADRDPILLGNLSTECNLIILDLLELIISVAGHSDDLHGLLGLVLKVLLHALACNQSTHTLTNLFATQRTLVFKFPNLLFDEETELCADLCLRLLKHCSSRIGTVRSHASASLYLLMRQNFEIGNNFARVKMQVTMSLSSLVGTSRIFNEEFLRRSLKTILVYAEEDSELQDTSFPEQVRDLVFNLHMILSDTVKMREYQEDPEMLLDLMYRIAKGYQNSPDLRLTWLNSMAQKHCERKNYAEAGMCLVHSAALVSEYLYMLEEQPYMPIGAVSFQKVSPNALDESAVSEDVLSPDEEGVCSGKYFTEQGVVGLLEQAADHFNNAGMFEAVNEVYKVLLPILEASRDFKRLCSIHGNLHGAFNRIEELQGQGKRVFGTYFRVGFYGSMFGDVDREEFIYKEPPLTKLSEISHRLESFYMERFGPNRVMMIKDSNPVEYSQLLSEKAYIQITYVEPYLETWEFRYRVTAYEQNNNIREFLS</sequence>
<dbReference type="GO" id="GO:0005085">
    <property type="term" value="F:guanyl-nucleotide exchange factor activity"/>
    <property type="evidence" value="ECO:0007669"/>
    <property type="project" value="UniProtKB-KW"/>
</dbReference>
<evidence type="ECO:0008006" key="9">
    <source>
        <dbReference type="Google" id="ProtNLM"/>
    </source>
</evidence>
<evidence type="ECO:0000256" key="2">
    <source>
        <dbReference type="ARBA" id="ARBA00022658"/>
    </source>
</evidence>
<evidence type="ECO:0000256" key="1">
    <source>
        <dbReference type="ARBA" id="ARBA00022553"/>
    </source>
</evidence>
<dbReference type="InterPro" id="IPR026791">
    <property type="entry name" value="DOCK"/>
</dbReference>
<evidence type="ECO:0000313" key="7">
    <source>
        <dbReference type="EMBL" id="CAD7247466.1"/>
    </source>
</evidence>
<dbReference type="Pfam" id="PF06920">
    <property type="entry name" value="DHR-2_Lobe_A"/>
    <property type="match status" value="1"/>
</dbReference>
<dbReference type="Pfam" id="PF11878">
    <property type="entry name" value="DOCK_C-D_N"/>
    <property type="match status" value="1"/>
</dbReference>
<feature type="compositionally biased region" description="Polar residues" evidence="4">
    <location>
        <begin position="176"/>
        <end position="187"/>
    </location>
</feature>
<dbReference type="CDD" id="cd08696">
    <property type="entry name" value="C2_Dock-C"/>
    <property type="match status" value="1"/>
</dbReference>
<dbReference type="PANTHER" id="PTHR23317:SF76">
    <property type="entry name" value="LD20667P"/>
    <property type="match status" value="1"/>
</dbReference>
<proteinExistence type="inferred from homology"/>
<dbReference type="Gene3D" id="1.25.40.410">
    <property type="match status" value="1"/>
</dbReference>
<dbReference type="InterPro" id="IPR046770">
    <property type="entry name" value="DOCKER_Lobe_B"/>
</dbReference>
<feature type="compositionally biased region" description="Low complexity" evidence="4">
    <location>
        <begin position="13"/>
        <end position="23"/>
    </location>
</feature>
<dbReference type="PROSITE" id="PS51650">
    <property type="entry name" value="C2_DOCK"/>
    <property type="match status" value="1"/>
</dbReference>
<feature type="compositionally biased region" description="Low complexity" evidence="4">
    <location>
        <begin position="741"/>
        <end position="751"/>
    </location>
</feature>
<dbReference type="OrthoDB" id="47328at2759"/>
<evidence type="ECO:0000256" key="3">
    <source>
        <dbReference type="PROSITE-ProRule" id="PRU00983"/>
    </source>
</evidence>
<dbReference type="EMBL" id="CAJPEV010001462">
    <property type="protein sequence ID" value="CAG0892792.1"/>
    <property type="molecule type" value="Genomic_DNA"/>
</dbReference>
<evidence type="ECO:0000313" key="8">
    <source>
        <dbReference type="Proteomes" id="UP000677054"/>
    </source>
</evidence>
<dbReference type="Pfam" id="PF14429">
    <property type="entry name" value="DOCK-C2"/>
    <property type="match status" value="1"/>
</dbReference>
<feature type="region of interest" description="Disordered" evidence="4">
    <location>
        <begin position="158"/>
        <end position="187"/>
    </location>
</feature>
<dbReference type="InterPro" id="IPR035892">
    <property type="entry name" value="C2_domain_sf"/>
</dbReference>
<reference evidence="7" key="1">
    <citation type="submission" date="2020-11" db="EMBL/GenBank/DDBJ databases">
        <authorList>
            <person name="Tran Van P."/>
        </authorList>
    </citation>
    <scope>NUCLEOTIDE SEQUENCE</scope>
</reference>
<dbReference type="GO" id="GO:0007264">
    <property type="term" value="P:small GTPase-mediated signal transduction"/>
    <property type="evidence" value="ECO:0007669"/>
    <property type="project" value="InterPro"/>
</dbReference>
<evidence type="ECO:0000256" key="4">
    <source>
        <dbReference type="SAM" id="MobiDB-lite"/>
    </source>
</evidence>
<feature type="region of interest" description="Disordered" evidence="4">
    <location>
        <begin position="205"/>
        <end position="225"/>
    </location>
</feature>
<name>A0A7R9A5V4_9CRUS</name>
<feature type="domain" description="DOCKER" evidence="6">
    <location>
        <begin position="1480"/>
        <end position="1745"/>
    </location>
</feature>
<dbReference type="EMBL" id="LR900979">
    <property type="protein sequence ID" value="CAD7247466.1"/>
    <property type="molecule type" value="Genomic_DNA"/>
</dbReference>
<dbReference type="InterPro" id="IPR046769">
    <property type="entry name" value="DOCKER_Lobe_A"/>
</dbReference>
<feature type="non-terminal residue" evidence="7">
    <location>
        <position position="1"/>
    </location>
</feature>
<dbReference type="FunFam" id="1.25.40.410:FF:000002">
    <property type="entry name" value="Dedicator of cytokinesis protein 7"/>
    <property type="match status" value="1"/>
</dbReference>
<dbReference type="PANTHER" id="PTHR23317">
    <property type="entry name" value="DEDICATOR OF CYTOKINESIS DOCK"/>
    <property type="match status" value="1"/>
</dbReference>
<comment type="similarity">
    <text evidence="3">Belongs to the DOCK family.</text>
</comment>
<gene>
    <name evidence="7" type="ORF">DSTB1V02_LOCUS7297</name>
</gene>
<dbReference type="InterPro" id="IPR043161">
    <property type="entry name" value="DOCK_C_lobe_A"/>
</dbReference>
<dbReference type="Proteomes" id="UP000677054">
    <property type="component" value="Unassembled WGS sequence"/>
</dbReference>
<keyword evidence="2" id="KW-0344">Guanine-nucleotide releasing factor</keyword>
<dbReference type="InterPro" id="IPR037808">
    <property type="entry name" value="C2_Dock-C"/>
</dbReference>
<evidence type="ECO:0000259" key="6">
    <source>
        <dbReference type="PROSITE" id="PS51651"/>
    </source>
</evidence>
<dbReference type="InterPro" id="IPR021816">
    <property type="entry name" value="DOCK_C/D_N"/>
</dbReference>
<dbReference type="InterPro" id="IPR027357">
    <property type="entry name" value="DOCKER_dom"/>
</dbReference>
<dbReference type="PROSITE" id="PS51651">
    <property type="entry name" value="DOCKER"/>
    <property type="match status" value="1"/>
</dbReference>